<evidence type="ECO:0000256" key="10">
    <source>
        <dbReference type="RuleBase" id="RU361153"/>
    </source>
</evidence>
<dbReference type="InterPro" id="IPR050386">
    <property type="entry name" value="Glycosyl_hydrolase_5"/>
</dbReference>
<sequence length="378" mass="41319">MTPGVFSGAFNGAKDQYTFDSIDGAADALEKHWSSYFTEADIQEIAKTGINALRIPIGYWAYNNSGTPYQKGAEEYMDKAIQWARKADMKVWVDCHGSPGSQNGFDNSGQAGDVNWQMGWNMAHSIDVLKIMAKKYGAKKYADVVVGLELTNEPISWGANDNTKTMNWAKDAYHAVKKVAENKDMVIVMHDAFMGGQKWTDTAKSVMTDGVKDFGVDTHMYQLFVGADNKLTQQEHIQKACGWSTQLKKANDVMPIFVGEWSAATNICVKSDGSTVGGTSCSDDGCQCQSASMDSWNNKMKEQVQRFVEAQLDTFEANASGYFIWSAKGPGGWGFMNGIKAGVIPNPLTTRKFPGQCSGGDSLYSKSRRSAGGFMIGV</sequence>
<dbReference type="AlphaFoldDB" id="A0A9P8CI92"/>
<dbReference type="GO" id="GO:0009251">
    <property type="term" value="P:glucan catabolic process"/>
    <property type="evidence" value="ECO:0007669"/>
    <property type="project" value="TreeGrafter"/>
</dbReference>
<dbReference type="InterPro" id="IPR017853">
    <property type="entry name" value="GH"/>
</dbReference>
<dbReference type="GO" id="GO:0071555">
    <property type="term" value="P:cell wall organization"/>
    <property type="evidence" value="ECO:0007669"/>
    <property type="project" value="UniProtKB-KW"/>
</dbReference>
<dbReference type="GO" id="GO:0005576">
    <property type="term" value="C:extracellular region"/>
    <property type="evidence" value="ECO:0007669"/>
    <property type="project" value="UniProtKB-SubCell"/>
</dbReference>
<evidence type="ECO:0000313" key="12">
    <source>
        <dbReference type="EMBL" id="KAG9246241.1"/>
    </source>
</evidence>
<evidence type="ECO:0000256" key="8">
    <source>
        <dbReference type="ARBA" id="ARBA00036824"/>
    </source>
</evidence>
<comment type="similarity">
    <text evidence="2 10">Belongs to the glycosyl hydrolase 5 (cellulase A) family.</text>
</comment>
<dbReference type="PANTHER" id="PTHR31297:SF1">
    <property type="entry name" value="GLUCAN 1,3-BETA-GLUCOSIDASE I_II-RELATED"/>
    <property type="match status" value="1"/>
</dbReference>
<keyword evidence="7" id="KW-0961">Cell wall biogenesis/degradation</keyword>
<evidence type="ECO:0000313" key="13">
    <source>
        <dbReference type="Proteomes" id="UP000887226"/>
    </source>
</evidence>
<protein>
    <recommendedName>
        <fullName evidence="9">glucan 1,3-beta-glucosidase</fullName>
        <ecNumber evidence="9">3.2.1.58</ecNumber>
    </recommendedName>
</protein>
<evidence type="ECO:0000256" key="9">
    <source>
        <dbReference type="ARBA" id="ARBA00038929"/>
    </source>
</evidence>
<dbReference type="Pfam" id="PF00150">
    <property type="entry name" value="Cellulase"/>
    <property type="match status" value="1"/>
</dbReference>
<comment type="caution">
    <text evidence="12">The sequence shown here is derived from an EMBL/GenBank/DDBJ whole genome shotgun (WGS) entry which is preliminary data.</text>
</comment>
<feature type="domain" description="Glycoside hydrolase family 5" evidence="11">
    <location>
        <begin position="28"/>
        <end position="266"/>
    </location>
</feature>
<dbReference type="EMBL" id="MU253812">
    <property type="protein sequence ID" value="KAG9246241.1"/>
    <property type="molecule type" value="Genomic_DNA"/>
</dbReference>
<evidence type="ECO:0000256" key="6">
    <source>
        <dbReference type="ARBA" id="ARBA00023295"/>
    </source>
</evidence>
<evidence type="ECO:0000256" key="1">
    <source>
        <dbReference type="ARBA" id="ARBA00004613"/>
    </source>
</evidence>
<evidence type="ECO:0000256" key="5">
    <source>
        <dbReference type="ARBA" id="ARBA00022801"/>
    </source>
</evidence>
<dbReference type="GO" id="GO:0009986">
    <property type="term" value="C:cell surface"/>
    <property type="evidence" value="ECO:0007669"/>
    <property type="project" value="TreeGrafter"/>
</dbReference>
<reference evidence="12" key="1">
    <citation type="journal article" date="2021" name="IMA Fungus">
        <title>Genomic characterization of three marine fungi, including Emericellopsis atlantica sp. nov. with signatures of a generalist lifestyle and marine biomass degradation.</title>
        <authorList>
            <person name="Hagestad O.C."/>
            <person name="Hou L."/>
            <person name="Andersen J.H."/>
            <person name="Hansen E.H."/>
            <person name="Altermark B."/>
            <person name="Li C."/>
            <person name="Kuhnert E."/>
            <person name="Cox R.J."/>
            <person name="Crous P.W."/>
            <person name="Spatafora J.W."/>
            <person name="Lail K."/>
            <person name="Amirebrahimi M."/>
            <person name="Lipzen A."/>
            <person name="Pangilinan J."/>
            <person name="Andreopoulos W."/>
            <person name="Hayes R.D."/>
            <person name="Ng V."/>
            <person name="Grigoriev I.V."/>
            <person name="Jackson S.A."/>
            <person name="Sutton T.D.S."/>
            <person name="Dobson A.D.W."/>
            <person name="Rama T."/>
        </authorList>
    </citation>
    <scope>NUCLEOTIDE SEQUENCE</scope>
    <source>
        <strain evidence="12">TRa3180A</strain>
    </source>
</reference>
<keyword evidence="6 10" id="KW-0326">Glycosidase</keyword>
<dbReference type="EC" id="3.2.1.58" evidence="9"/>
<gene>
    <name evidence="12" type="ORF">BJ878DRAFT_417448</name>
</gene>
<dbReference type="Gene3D" id="3.20.20.80">
    <property type="entry name" value="Glycosidases"/>
    <property type="match status" value="1"/>
</dbReference>
<keyword evidence="3" id="KW-0964">Secreted</keyword>
<dbReference type="PANTHER" id="PTHR31297">
    <property type="entry name" value="GLUCAN ENDO-1,6-BETA-GLUCOSIDASE B"/>
    <property type="match status" value="1"/>
</dbReference>
<dbReference type="InterPro" id="IPR018087">
    <property type="entry name" value="Glyco_hydro_5_CS"/>
</dbReference>
<comment type="catalytic activity">
    <reaction evidence="8">
        <text>Successive hydrolysis of beta-D-glucose units from the non-reducing ends of (1-&gt;3)-beta-D-glucans, releasing alpha-glucose.</text>
        <dbReference type="EC" id="3.2.1.58"/>
    </reaction>
</comment>
<dbReference type="SUPFAM" id="SSF51445">
    <property type="entry name" value="(Trans)glycosidases"/>
    <property type="match status" value="1"/>
</dbReference>
<comment type="subcellular location">
    <subcellularLocation>
        <location evidence="1">Secreted</location>
    </subcellularLocation>
</comment>
<dbReference type="PROSITE" id="PS00659">
    <property type="entry name" value="GLYCOSYL_HYDROL_F5"/>
    <property type="match status" value="1"/>
</dbReference>
<name>A0A9P8CI92_9HELO</name>
<keyword evidence="5 10" id="KW-0378">Hydrolase</keyword>
<keyword evidence="13" id="KW-1185">Reference proteome</keyword>
<organism evidence="12 13">
    <name type="scientific">Calycina marina</name>
    <dbReference type="NCBI Taxonomy" id="1763456"/>
    <lineage>
        <taxon>Eukaryota</taxon>
        <taxon>Fungi</taxon>
        <taxon>Dikarya</taxon>
        <taxon>Ascomycota</taxon>
        <taxon>Pezizomycotina</taxon>
        <taxon>Leotiomycetes</taxon>
        <taxon>Helotiales</taxon>
        <taxon>Pezizellaceae</taxon>
        <taxon>Calycina</taxon>
    </lineage>
</organism>
<keyword evidence="4" id="KW-0732">Signal</keyword>
<evidence type="ECO:0000259" key="11">
    <source>
        <dbReference type="Pfam" id="PF00150"/>
    </source>
</evidence>
<accession>A0A9P8CI92</accession>
<evidence type="ECO:0000256" key="2">
    <source>
        <dbReference type="ARBA" id="ARBA00005641"/>
    </source>
</evidence>
<proteinExistence type="inferred from homology"/>
<dbReference type="GO" id="GO:0004338">
    <property type="term" value="F:glucan exo-1,3-beta-glucosidase activity"/>
    <property type="evidence" value="ECO:0007669"/>
    <property type="project" value="UniProtKB-EC"/>
</dbReference>
<evidence type="ECO:0000256" key="4">
    <source>
        <dbReference type="ARBA" id="ARBA00022729"/>
    </source>
</evidence>
<dbReference type="OrthoDB" id="62120at2759"/>
<dbReference type="InterPro" id="IPR001547">
    <property type="entry name" value="Glyco_hydro_5"/>
</dbReference>
<evidence type="ECO:0000256" key="7">
    <source>
        <dbReference type="ARBA" id="ARBA00023316"/>
    </source>
</evidence>
<dbReference type="Proteomes" id="UP000887226">
    <property type="component" value="Unassembled WGS sequence"/>
</dbReference>
<evidence type="ECO:0000256" key="3">
    <source>
        <dbReference type="ARBA" id="ARBA00022525"/>
    </source>
</evidence>